<reference evidence="2" key="1">
    <citation type="journal article" date="2019" name="Int. J. Syst. Evol. Microbiol.">
        <title>The Global Catalogue of Microorganisms (GCM) 10K type strain sequencing project: providing services to taxonomists for standard genome sequencing and annotation.</title>
        <authorList>
            <consortium name="The Broad Institute Genomics Platform"/>
            <consortium name="The Broad Institute Genome Sequencing Center for Infectious Disease"/>
            <person name="Wu L."/>
            <person name="Ma J."/>
        </authorList>
    </citation>
    <scope>NUCLEOTIDE SEQUENCE [LARGE SCALE GENOMIC DNA]</scope>
    <source>
        <strain evidence="2">JCM 4866</strain>
    </source>
</reference>
<protein>
    <submittedName>
        <fullName evidence="1">Uncharacterized protein</fullName>
    </submittedName>
</protein>
<comment type="caution">
    <text evidence="1">The sequence shown here is derived from an EMBL/GenBank/DDBJ whole genome shotgun (WGS) entry which is preliminary data.</text>
</comment>
<keyword evidence="2" id="KW-1185">Reference proteome</keyword>
<gene>
    <name evidence="1" type="ORF">GCM10010383_55030</name>
</gene>
<evidence type="ECO:0000313" key="2">
    <source>
        <dbReference type="Proteomes" id="UP000617743"/>
    </source>
</evidence>
<evidence type="ECO:0000313" key="1">
    <source>
        <dbReference type="EMBL" id="GGX18069.1"/>
    </source>
</evidence>
<dbReference type="Proteomes" id="UP000617743">
    <property type="component" value="Unassembled WGS sequence"/>
</dbReference>
<name>A0ABQ2XHK4_9ACTN</name>
<accession>A0ABQ2XHK4</accession>
<dbReference type="EMBL" id="BMWC01000009">
    <property type="protein sequence ID" value="GGX18069.1"/>
    <property type="molecule type" value="Genomic_DNA"/>
</dbReference>
<sequence length="103" mass="11126">MRSPPHGHPLLADLPRFHVRGPGEKLFEQAYDRARPMPDAECTMRHLIGIDVNMAFAAGANGLVVGLGAPTHRRTDAPTHARNPVFDPIAPVAMNLHGVPPGR</sequence>
<organism evidence="1 2">
    <name type="scientific">Streptomyces lomondensis</name>
    <dbReference type="NCBI Taxonomy" id="68229"/>
    <lineage>
        <taxon>Bacteria</taxon>
        <taxon>Bacillati</taxon>
        <taxon>Actinomycetota</taxon>
        <taxon>Actinomycetes</taxon>
        <taxon>Kitasatosporales</taxon>
        <taxon>Streptomycetaceae</taxon>
        <taxon>Streptomyces</taxon>
    </lineage>
</organism>
<proteinExistence type="predicted"/>